<accession>I3CFK2</accession>
<sequence length="231" mass="26040">MNTQTLIDEMPEEDAIVEYLRRHPKFFSRHENLLAILEIPHQQKGSAVSLVERQLIVLRDENQQLQRKLDNLIAIAKQNEILNQRIQRLISVLAAAISADEFFNRLYGTLHKEFGTDAVVVKLFDIPNPVLAGRQEFVEYDAQVFTLFETLLSTNHPSCGRLSHVQTDYLFPNSRIASAVLIPLGVPKANGILAMGSNDVSRFHAGMGTDLLKYMGDLISHLLKPWLRGGV</sequence>
<dbReference type="OrthoDB" id="8525200at2"/>
<keyword evidence="1" id="KW-0175">Coiled coil</keyword>
<evidence type="ECO:0000256" key="1">
    <source>
        <dbReference type="SAM" id="Coils"/>
    </source>
</evidence>
<dbReference type="InterPro" id="IPR007435">
    <property type="entry name" value="DUF484"/>
</dbReference>
<gene>
    <name evidence="2" type="ORF">BegalDRAFT_1512</name>
</gene>
<dbReference type="PANTHER" id="PTHR38765:SF1">
    <property type="entry name" value="DUF484 DOMAIN-CONTAINING PROTEIN"/>
    <property type="match status" value="1"/>
</dbReference>
<keyword evidence="3" id="KW-1185">Reference proteome</keyword>
<organism evidence="2 3">
    <name type="scientific">Beggiatoa alba B18LD</name>
    <dbReference type="NCBI Taxonomy" id="395493"/>
    <lineage>
        <taxon>Bacteria</taxon>
        <taxon>Pseudomonadati</taxon>
        <taxon>Pseudomonadota</taxon>
        <taxon>Gammaproteobacteria</taxon>
        <taxon>Thiotrichales</taxon>
        <taxon>Thiotrichaceae</taxon>
        <taxon>Beggiatoa</taxon>
    </lineage>
</organism>
<dbReference type="AlphaFoldDB" id="I3CFK2"/>
<dbReference type="HOGENOM" id="CLU_073320_1_0_6"/>
<dbReference type="EMBL" id="JH600070">
    <property type="protein sequence ID" value="EIJ42395.1"/>
    <property type="molecule type" value="Genomic_DNA"/>
</dbReference>
<dbReference type="Pfam" id="PF04340">
    <property type="entry name" value="DUF484"/>
    <property type="match status" value="1"/>
</dbReference>
<dbReference type="Proteomes" id="UP000005744">
    <property type="component" value="Unassembled WGS sequence"/>
</dbReference>
<evidence type="ECO:0000313" key="2">
    <source>
        <dbReference type="EMBL" id="EIJ42395.1"/>
    </source>
</evidence>
<dbReference type="STRING" id="395493.BegalDRAFT_1512"/>
<reference evidence="2 3" key="1">
    <citation type="submission" date="2011-11" db="EMBL/GenBank/DDBJ databases">
        <title>Improved High-Quality Draft sequence of Beggiatoa alba B18lD.</title>
        <authorList>
            <consortium name="US DOE Joint Genome Institute"/>
            <person name="Lucas S."/>
            <person name="Han J."/>
            <person name="Lapidus A."/>
            <person name="Cheng J.-F."/>
            <person name="Goodwin L."/>
            <person name="Pitluck S."/>
            <person name="Peters L."/>
            <person name="Mikhailova N."/>
            <person name="Held B."/>
            <person name="Detter J.C."/>
            <person name="Han C."/>
            <person name="Tapia R."/>
            <person name="Land M."/>
            <person name="Hauser L."/>
            <person name="Kyrpides N."/>
            <person name="Ivanova N."/>
            <person name="Pagani I."/>
            <person name="Samuel K."/>
            <person name="Teske A."/>
            <person name="Mueller J."/>
            <person name="Woyke T."/>
        </authorList>
    </citation>
    <scope>NUCLEOTIDE SEQUENCE [LARGE SCALE GENOMIC DNA]</scope>
    <source>
        <strain evidence="2 3">B18LD</strain>
    </source>
</reference>
<proteinExistence type="predicted"/>
<evidence type="ECO:0000313" key="3">
    <source>
        <dbReference type="Proteomes" id="UP000005744"/>
    </source>
</evidence>
<dbReference type="Gene3D" id="3.30.450.40">
    <property type="match status" value="1"/>
</dbReference>
<dbReference type="eggNOG" id="COG3159">
    <property type="taxonomic scope" value="Bacteria"/>
</dbReference>
<name>I3CFK2_9GAMM</name>
<feature type="coiled-coil region" evidence="1">
    <location>
        <begin position="48"/>
        <end position="82"/>
    </location>
</feature>
<evidence type="ECO:0008006" key="4">
    <source>
        <dbReference type="Google" id="ProtNLM"/>
    </source>
</evidence>
<dbReference type="PANTHER" id="PTHR38765">
    <property type="entry name" value="DUF484 DOMAIN-CONTAINING PROTEIN"/>
    <property type="match status" value="1"/>
</dbReference>
<dbReference type="RefSeq" id="WP_002685283.1">
    <property type="nucleotide sequence ID" value="NZ_JH600070.1"/>
</dbReference>
<dbReference type="InterPro" id="IPR029016">
    <property type="entry name" value="GAF-like_dom_sf"/>
</dbReference>
<protein>
    <recommendedName>
        <fullName evidence="4">DUF484 family protein</fullName>
    </recommendedName>
</protein>